<dbReference type="Pfam" id="PF12698">
    <property type="entry name" value="ABC2_membrane_3"/>
    <property type="match status" value="1"/>
</dbReference>
<feature type="transmembrane region" description="Helical" evidence="6">
    <location>
        <begin position="256"/>
        <end position="282"/>
    </location>
</feature>
<sequence>MMRRMSSFMQKEFIRAIRNNMILYGFLFPILLAVIMRMFLPSIEGMKLSIAVDAAVEQDIIAALGDYAEVELYETADLVKGRVERPDDIAGIIKDGDQYVVLLEGNEVGEAEEIATALMNVILSGEKQGTYEYISLEKDQSPMREIVASLLLLTAIVIGGMMIALNIVNEKESRAIAALSVSPLRMLDYFLAHTILCMIVAIGLALVSVFLFVGRETDIFRIIIAILGTTAMGTLLGYIIGGFADNLISAIAILKVAMLFFIGVPIGSVFVPEGLQWLLFLFPNYWAFQSYRNIFSTVQRGVGFELSLGITFIFSLLVLIPLFKTFKKQLQLR</sequence>
<proteinExistence type="predicted"/>
<keyword evidence="9" id="KW-1185">Reference proteome</keyword>
<dbReference type="EMBL" id="FZOJ01000002">
    <property type="protein sequence ID" value="SNR94794.1"/>
    <property type="molecule type" value="Genomic_DNA"/>
</dbReference>
<feature type="transmembrane region" description="Helical" evidence="6">
    <location>
        <begin position="21"/>
        <end position="40"/>
    </location>
</feature>
<keyword evidence="4 6" id="KW-1133">Transmembrane helix</keyword>
<evidence type="ECO:0000313" key="8">
    <source>
        <dbReference type="EMBL" id="SNR94794.1"/>
    </source>
</evidence>
<dbReference type="InterPro" id="IPR051449">
    <property type="entry name" value="ABC-2_transporter_component"/>
</dbReference>
<evidence type="ECO:0000256" key="4">
    <source>
        <dbReference type="ARBA" id="ARBA00022989"/>
    </source>
</evidence>
<name>A0A239AID1_9FIRM</name>
<evidence type="ECO:0000256" key="1">
    <source>
        <dbReference type="ARBA" id="ARBA00004651"/>
    </source>
</evidence>
<dbReference type="AlphaFoldDB" id="A0A239AID1"/>
<evidence type="ECO:0000313" key="9">
    <source>
        <dbReference type="Proteomes" id="UP000198304"/>
    </source>
</evidence>
<organism evidence="8 9">
    <name type="scientific">Anaerovirgula multivorans</name>
    <dbReference type="NCBI Taxonomy" id="312168"/>
    <lineage>
        <taxon>Bacteria</taxon>
        <taxon>Bacillati</taxon>
        <taxon>Bacillota</taxon>
        <taxon>Clostridia</taxon>
        <taxon>Peptostreptococcales</taxon>
        <taxon>Natronincolaceae</taxon>
        <taxon>Anaerovirgula</taxon>
    </lineage>
</organism>
<feature type="transmembrane region" description="Helical" evidence="6">
    <location>
        <begin position="219"/>
        <end position="244"/>
    </location>
</feature>
<evidence type="ECO:0000256" key="6">
    <source>
        <dbReference type="SAM" id="Phobius"/>
    </source>
</evidence>
<dbReference type="PANTHER" id="PTHR30294:SF38">
    <property type="entry name" value="TRANSPORT PERMEASE PROTEIN"/>
    <property type="match status" value="1"/>
</dbReference>
<dbReference type="GO" id="GO:0005886">
    <property type="term" value="C:plasma membrane"/>
    <property type="evidence" value="ECO:0007669"/>
    <property type="project" value="UniProtKB-SubCell"/>
</dbReference>
<feature type="transmembrane region" description="Helical" evidence="6">
    <location>
        <begin position="146"/>
        <end position="168"/>
    </location>
</feature>
<accession>A0A239AID1</accession>
<evidence type="ECO:0000256" key="3">
    <source>
        <dbReference type="ARBA" id="ARBA00022692"/>
    </source>
</evidence>
<protein>
    <submittedName>
        <fullName evidence="8">ABC-2 type transport system permease protein</fullName>
    </submittedName>
</protein>
<feature type="transmembrane region" description="Helical" evidence="6">
    <location>
        <begin position="302"/>
        <end position="323"/>
    </location>
</feature>
<evidence type="ECO:0000256" key="5">
    <source>
        <dbReference type="ARBA" id="ARBA00023136"/>
    </source>
</evidence>
<dbReference type="GO" id="GO:0140359">
    <property type="term" value="F:ABC-type transporter activity"/>
    <property type="evidence" value="ECO:0007669"/>
    <property type="project" value="InterPro"/>
</dbReference>
<dbReference type="PANTHER" id="PTHR30294">
    <property type="entry name" value="MEMBRANE COMPONENT OF ABC TRANSPORTER YHHJ-RELATED"/>
    <property type="match status" value="1"/>
</dbReference>
<evidence type="ECO:0000256" key="2">
    <source>
        <dbReference type="ARBA" id="ARBA00022475"/>
    </source>
</evidence>
<feature type="transmembrane region" description="Helical" evidence="6">
    <location>
        <begin position="189"/>
        <end position="213"/>
    </location>
</feature>
<dbReference type="OrthoDB" id="2162283at2"/>
<keyword evidence="5 6" id="KW-0472">Membrane</keyword>
<keyword evidence="3 6" id="KW-0812">Transmembrane</keyword>
<dbReference type="InterPro" id="IPR013525">
    <property type="entry name" value="ABC2_TM"/>
</dbReference>
<reference evidence="9" key="1">
    <citation type="submission" date="2017-06" db="EMBL/GenBank/DDBJ databases">
        <authorList>
            <person name="Varghese N."/>
            <person name="Submissions S."/>
        </authorList>
    </citation>
    <scope>NUCLEOTIDE SEQUENCE [LARGE SCALE GENOMIC DNA]</scope>
    <source>
        <strain evidence="9">SCA</strain>
    </source>
</reference>
<keyword evidence="2" id="KW-1003">Cell membrane</keyword>
<dbReference type="Proteomes" id="UP000198304">
    <property type="component" value="Unassembled WGS sequence"/>
</dbReference>
<evidence type="ECO:0000259" key="7">
    <source>
        <dbReference type="Pfam" id="PF12698"/>
    </source>
</evidence>
<feature type="domain" description="ABC-2 type transporter transmembrane" evidence="7">
    <location>
        <begin position="22"/>
        <end position="320"/>
    </location>
</feature>
<comment type="subcellular location">
    <subcellularLocation>
        <location evidence="1">Cell membrane</location>
        <topology evidence="1">Multi-pass membrane protein</topology>
    </subcellularLocation>
</comment>
<gene>
    <name evidence="8" type="ORF">SAMN05446037_100226</name>
</gene>